<name>A0A8S9HQE6_BRACR</name>
<reference evidence="2" key="1">
    <citation type="submission" date="2019-12" db="EMBL/GenBank/DDBJ databases">
        <title>Genome sequencing and annotation of Brassica cretica.</title>
        <authorList>
            <person name="Studholme D.J."/>
            <person name="Sarris P.F."/>
        </authorList>
    </citation>
    <scope>NUCLEOTIDE SEQUENCE</scope>
    <source>
        <strain evidence="2">PFS-001/15</strain>
        <tissue evidence="2">Leaf</tissue>
    </source>
</reference>
<dbReference type="Proteomes" id="UP000712281">
    <property type="component" value="Unassembled WGS sequence"/>
</dbReference>
<dbReference type="EMBL" id="QGKW02001940">
    <property type="protein sequence ID" value="KAF2559654.1"/>
    <property type="molecule type" value="Genomic_DNA"/>
</dbReference>
<evidence type="ECO:0000313" key="2">
    <source>
        <dbReference type="EMBL" id="KAF2559654.1"/>
    </source>
</evidence>
<feature type="transmembrane region" description="Helical" evidence="1">
    <location>
        <begin position="89"/>
        <end position="109"/>
    </location>
</feature>
<organism evidence="2 3">
    <name type="scientific">Brassica cretica</name>
    <name type="common">Mustard</name>
    <dbReference type="NCBI Taxonomy" id="69181"/>
    <lineage>
        <taxon>Eukaryota</taxon>
        <taxon>Viridiplantae</taxon>
        <taxon>Streptophyta</taxon>
        <taxon>Embryophyta</taxon>
        <taxon>Tracheophyta</taxon>
        <taxon>Spermatophyta</taxon>
        <taxon>Magnoliopsida</taxon>
        <taxon>eudicotyledons</taxon>
        <taxon>Gunneridae</taxon>
        <taxon>Pentapetalae</taxon>
        <taxon>rosids</taxon>
        <taxon>malvids</taxon>
        <taxon>Brassicales</taxon>
        <taxon>Brassicaceae</taxon>
        <taxon>Brassiceae</taxon>
        <taxon>Brassica</taxon>
    </lineage>
</organism>
<proteinExistence type="predicted"/>
<comment type="caution">
    <text evidence="2">The sequence shown here is derived from an EMBL/GenBank/DDBJ whole genome shotgun (WGS) entry which is preliminary data.</text>
</comment>
<evidence type="ECO:0000256" key="1">
    <source>
        <dbReference type="SAM" id="Phobius"/>
    </source>
</evidence>
<sequence length="156" mass="17161">MIVGKRDLGHPADRSGLFRLDPVMETEHVENNASEFLSAESSESKKLSPPCLSPKTPYILAPSFSGEDRILCGQHRTSNGRGRRLGAPFLHAVNYIVIAFSVHLFLFILSGEEAESQMTKGKRDLGHPAVRIGPSRIEPVTNQASARKARYFAGCR</sequence>
<gene>
    <name evidence="2" type="ORF">F2Q68_00013213</name>
</gene>
<keyword evidence="1" id="KW-0472">Membrane</keyword>
<dbReference type="AlphaFoldDB" id="A0A8S9HQE6"/>
<evidence type="ECO:0000313" key="3">
    <source>
        <dbReference type="Proteomes" id="UP000712281"/>
    </source>
</evidence>
<protein>
    <submittedName>
        <fullName evidence="2">Uncharacterized protein</fullName>
    </submittedName>
</protein>
<keyword evidence="1" id="KW-0812">Transmembrane</keyword>
<accession>A0A8S9HQE6</accession>
<keyword evidence="1" id="KW-1133">Transmembrane helix</keyword>